<reference evidence="4 5" key="1">
    <citation type="journal article" date="2018" name="New Phytol.">
        <title>Phylogenomics of Endogonaceae and evolution of mycorrhizas within Mucoromycota.</title>
        <authorList>
            <person name="Chang Y."/>
            <person name="Desiro A."/>
            <person name="Na H."/>
            <person name="Sandor L."/>
            <person name="Lipzen A."/>
            <person name="Clum A."/>
            <person name="Barry K."/>
            <person name="Grigoriev I.V."/>
            <person name="Martin F.M."/>
            <person name="Stajich J.E."/>
            <person name="Smith M.E."/>
            <person name="Bonito G."/>
            <person name="Spatafora J.W."/>
        </authorList>
    </citation>
    <scope>NUCLEOTIDE SEQUENCE [LARGE SCALE GENOMIC DNA]</scope>
    <source>
        <strain evidence="4 5">AD002</strain>
    </source>
</reference>
<dbReference type="Pfam" id="PF08442">
    <property type="entry name" value="ATP-grasp_2"/>
    <property type="match status" value="1"/>
</dbReference>
<dbReference type="GO" id="GO:0006104">
    <property type="term" value="P:succinyl-CoA metabolic process"/>
    <property type="evidence" value="ECO:0007669"/>
    <property type="project" value="TreeGrafter"/>
</dbReference>
<accession>A0A433QUG6</accession>
<organism evidence="4 5">
    <name type="scientific">Jimgerdemannia flammicorona</name>
    <dbReference type="NCBI Taxonomy" id="994334"/>
    <lineage>
        <taxon>Eukaryota</taxon>
        <taxon>Fungi</taxon>
        <taxon>Fungi incertae sedis</taxon>
        <taxon>Mucoromycota</taxon>
        <taxon>Mucoromycotina</taxon>
        <taxon>Endogonomycetes</taxon>
        <taxon>Endogonales</taxon>
        <taxon>Endogonaceae</taxon>
        <taxon>Jimgerdemannia</taxon>
    </lineage>
</organism>
<keyword evidence="1" id="KW-0816">Tricarboxylic acid cycle</keyword>
<feature type="domain" description="ATP-grasp fold succinyl-CoA synthetase-type" evidence="3">
    <location>
        <begin position="62"/>
        <end position="129"/>
    </location>
</feature>
<keyword evidence="2" id="KW-0547">Nucleotide-binding</keyword>
<dbReference type="GO" id="GO:0005524">
    <property type="term" value="F:ATP binding"/>
    <property type="evidence" value="ECO:0007669"/>
    <property type="project" value="UniProtKB-KW"/>
</dbReference>
<dbReference type="PANTHER" id="PTHR11815:SF1">
    <property type="entry name" value="SUCCINATE--COA LIGASE [ADP-FORMING] SUBUNIT BETA, MITOCHONDRIAL"/>
    <property type="match status" value="1"/>
</dbReference>
<sequence length="131" mass="14265">MLVANHARRELAWPSTFPSPTTVLPLLPLPEAIMFSSLRTASALYARAARPAIRQQKRHLSIHEYLSVDLLRKYGVNTPRGAVAKTPNEAFEIASKLGTEDMVIKAQVLAGGRGKGHFDSGLKGGVRTIFS</sequence>
<dbReference type="UniPathway" id="UPA00223">
    <property type="reaction ID" value="UER00999"/>
</dbReference>
<dbReference type="GO" id="GO:0042709">
    <property type="term" value="C:succinate-CoA ligase complex"/>
    <property type="evidence" value="ECO:0007669"/>
    <property type="project" value="TreeGrafter"/>
</dbReference>
<evidence type="ECO:0000256" key="2">
    <source>
        <dbReference type="ARBA" id="ARBA00022840"/>
    </source>
</evidence>
<dbReference type="EMBL" id="RBNJ01001209">
    <property type="protein sequence ID" value="RUS33433.1"/>
    <property type="molecule type" value="Genomic_DNA"/>
</dbReference>
<dbReference type="SUPFAM" id="SSF56059">
    <property type="entry name" value="Glutathione synthetase ATP-binding domain-like"/>
    <property type="match status" value="1"/>
</dbReference>
<dbReference type="Gene3D" id="3.30.1490.20">
    <property type="entry name" value="ATP-grasp fold, A domain"/>
    <property type="match status" value="1"/>
</dbReference>
<evidence type="ECO:0000313" key="4">
    <source>
        <dbReference type="EMBL" id="RUS33433.1"/>
    </source>
</evidence>
<evidence type="ECO:0000256" key="1">
    <source>
        <dbReference type="ARBA" id="ARBA00022532"/>
    </source>
</evidence>
<proteinExistence type="predicted"/>
<dbReference type="InterPro" id="IPR013650">
    <property type="entry name" value="ATP-grasp_succ-CoA_synth-type"/>
</dbReference>
<dbReference type="GO" id="GO:0004775">
    <property type="term" value="F:succinate-CoA ligase (ADP-forming) activity"/>
    <property type="evidence" value="ECO:0007669"/>
    <property type="project" value="TreeGrafter"/>
</dbReference>
<gene>
    <name evidence="4" type="ORF">BC938DRAFT_471700</name>
</gene>
<evidence type="ECO:0000259" key="3">
    <source>
        <dbReference type="Pfam" id="PF08442"/>
    </source>
</evidence>
<dbReference type="GO" id="GO:0005739">
    <property type="term" value="C:mitochondrion"/>
    <property type="evidence" value="ECO:0007669"/>
    <property type="project" value="TreeGrafter"/>
</dbReference>
<keyword evidence="5" id="KW-1185">Reference proteome</keyword>
<name>A0A433QUG6_9FUNG</name>
<dbReference type="InterPro" id="IPR013815">
    <property type="entry name" value="ATP_grasp_subdomain_1"/>
</dbReference>
<dbReference type="AlphaFoldDB" id="A0A433QUG6"/>
<evidence type="ECO:0000313" key="5">
    <source>
        <dbReference type="Proteomes" id="UP000274822"/>
    </source>
</evidence>
<comment type="caution">
    <text evidence="4">The sequence shown here is derived from an EMBL/GenBank/DDBJ whole genome shotgun (WGS) entry which is preliminary data.</text>
</comment>
<dbReference type="GO" id="GO:0006099">
    <property type="term" value="P:tricarboxylic acid cycle"/>
    <property type="evidence" value="ECO:0007669"/>
    <property type="project" value="UniProtKB-UniPathway"/>
</dbReference>
<dbReference type="PANTHER" id="PTHR11815">
    <property type="entry name" value="SUCCINYL-COA SYNTHETASE BETA CHAIN"/>
    <property type="match status" value="1"/>
</dbReference>
<dbReference type="Proteomes" id="UP000274822">
    <property type="component" value="Unassembled WGS sequence"/>
</dbReference>
<keyword evidence="2" id="KW-0067">ATP-binding</keyword>
<protein>
    <recommendedName>
        <fullName evidence="3">ATP-grasp fold succinyl-CoA synthetase-type domain-containing protein</fullName>
    </recommendedName>
</protein>